<protein>
    <submittedName>
        <fullName evidence="2">Uncharacterized protein</fullName>
    </submittedName>
</protein>
<sequence>MSPVLLSLLRVVFALSLLGFILALLFSLRRELK</sequence>
<feature type="transmembrane region" description="Helical" evidence="1">
    <location>
        <begin position="6"/>
        <end position="28"/>
    </location>
</feature>
<comment type="caution">
    <text evidence="2">The sequence shown here is derived from an EMBL/GenBank/DDBJ whole genome shotgun (WGS) entry which is preliminary data.</text>
</comment>
<dbReference type="EMBL" id="JACHGW010000008">
    <property type="protein sequence ID" value="MBB6053744.1"/>
    <property type="molecule type" value="Genomic_DNA"/>
</dbReference>
<organism evidence="2 3">
    <name type="scientific">Armatimonas rosea</name>
    <dbReference type="NCBI Taxonomy" id="685828"/>
    <lineage>
        <taxon>Bacteria</taxon>
        <taxon>Bacillati</taxon>
        <taxon>Armatimonadota</taxon>
        <taxon>Armatimonadia</taxon>
        <taxon>Armatimonadales</taxon>
        <taxon>Armatimonadaceae</taxon>
        <taxon>Armatimonas</taxon>
    </lineage>
</organism>
<keyword evidence="1" id="KW-0812">Transmembrane</keyword>
<gene>
    <name evidence="2" type="ORF">HNQ39_005586</name>
</gene>
<reference evidence="2 3" key="1">
    <citation type="submission" date="2020-08" db="EMBL/GenBank/DDBJ databases">
        <title>Genomic Encyclopedia of Type Strains, Phase IV (KMG-IV): sequencing the most valuable type-strain genomes for metagenomic binning, comparative biology and taxonomic classification.</title>
        <authorList>
            <person name="Goeker M."/>
        </authorList>
    </citation>
    <scope>NUCLEOTIDE SEQUENCE [LARGE SCALE GENOMIC DNA]</scope>
    <source>
        <strain evidence="2 3">DSM 23562</strain>
    </source>
</reference>
<evidence type="ECO:0000313" key="3">
    <source>
        <dbReference type="Proteomes" id="UP000520814"/>
    </source>
</evidence>
<proteinExistence type="predicted"/>
<keyword evidence="1" id="KW-1133">Transmembrane helix</keyword>
<keyword evidence="1" id="KW-0472">Membrane</keyword>
<accession>A0A7W9SXM5</accession>
<name>A0A7W9SXM5_ARMRO</name>
<dbReference type="Proteomes" id="UP000520814">
    <property type="component" value="Unassembled WGS sequence"/>
</dbReference>
<evidence type="ECO:0000313" key="2">
    <source>
        <dbReference type="EMBL" id="MBB6053744.1"/>
    </source>
</evidence>
<dbReference type="AlphaFoldDB" id="A0A7W9SXM5"/>
<evidence type="ECO:0000256" key="1">
    <source>
        <dbReference type="SAM" id="Phobius"/>
    </source>
</evidence>
<keyword evidence="3" id="KW-1185">Reference proteome</keyword>